<dbReference type="SUPFAM" id="SSF116734">
    <property type="entry name" value="DNA methylase specificity domain"/>
    <property type="match status" value="2"/>
</dbReference>
<reference evidence="5 6" key="1">
    <citation type="journal article" date="2021" name="Front. Microbiol.">
        <title>Aerobic Denitrification and Heterotrophic Sulfur Oxidation in the Genus Halomonas Revealed by Six Novel Species Characterizations and Genome-Based Analysis.</title>
        <authorList>
            <person name="Wang L."/>
            <person name="Shao Z."/>
        </authorList>
    </citation>
    <scope>NUCLEOTIDE SEQUENCE [LARGE SCALE GENOMIC DNA]</scope>
    <source>
        <strain evidence="5 6">MCCC 1A05748</strain>
    </source>
</reference>
<feature type="domain" description="Type I restriction modification DNA specificity" evidence="4">
    <location>
        <begin position="283"/>
        <end position="396"/>
    </location>
</feature>
<keyword evidence="5" id="KW-0540">Nuclease</keyword>
<gene>
    <name evidence="5" type="ORF">HOP60_21115</name>
</gene>
<dbReference type="RefSeq" id="WP_234251660.1">
    <property type="nucleotide sequence ID" value="NZ_JABFTQ010000020.1"/>
</dbReference>
<dbReference type="Pfam" id="PF01420">
    <property type="entry name" value="Methylase_S"/>
    <property type="match status" value="1"/>
</dbReference>
<dbReference type="EMBL" id="JABFTQ010000020">
    <property type="protein sequence ID" value="MCE8049212.1"/>
    <property type="molecule type" value="Genomic_DNA"/>
</dbReference>
<organism evidence="5 6">
    <name type="scientific">Billgrantia desiderata</name>
    <dbReference type="NCBI Taxonomy" id="52021"/>
    <lineage>
        <taxon>Bacteria</taxon>
        <taxon>Pseudomonadati</taxon>
        <taxon>Pseudomonadota</taxon>
        <taxon>Gammaproteobacteria</taxon>
        <taxon>Oceanospirillales</taxon>
        <taxon>Halomonadaceae</taxon>
        <taxon>Billgrantia</taxon>
    </lineage>
</organism>
<name>A0ABS9BBG0_9GAMM</name>
<comment type="similarity">
    <text evidence="1">Belongs to the type-I restriction system S methylase family.</text>
</comment>
<dbReference type="PANTHER" id="PTHR43140">
    <property type="entry name" value="TYPE-1 RESTRICTION ENZYME ECOKI SPECIFICITY PROTEIN"/>
    <property type="match status" value="1"/>
</dbReference>
<evidence type="ECO:0000313" key="5">
    <source>
        <dbReference type="EMBL" id="MCE8049212.1"/>
    </source>
</evidence>
<protein>
    <submittedName>
        <fullName evidence="5">Type I restriction endonuclease subunit S</fullName>
    </submittedName>
</protein>
<dbReference type="Gene3D" id="3.90.220.20">
    <property type="entry name" value="DNA methylase specificity domains"/>
    <property type="match status" value="2"/>
</dbReference>
<evidence type="ECO:0000256" key="3">
    <source>
        <dbReference type="ARBA" id="ARBA00023125"/>
    </source>
</evidence>
<evidence type="ECO:0000259" key="4">
    <source>
        <dbReference type="Pfam" id="PF01420"/>
    </source>
</evidence>
<dbReference type="CDD" id="cd17253">
    <property type="entry name" value="RMtype1_S_Eco933I-TRD2-CR2_like"/>
    <property type="match status" value="1"/>
</dbReference>
<keyword evidence="5" id="KW-0378">Hydrolase</keyword>
<dbReference type="InterPro" id="IPR000055">
    <property type="entry name" value="Restrct_endonuc_typeI_TRD"/>
</dbReference>
<keyword evidence="3" id="KW-0238">DNA-binding</keyword>
<evidence type="ECO:0000256" key="1">
    <source>
        <dbReference type="ARBA" id="ARBA00010923"/>
    </source>
</evidence>
<sequence length="451" mass="51070">MSFPRYPEYKESGVEWLGEVPAHWVVKRLSHYFEERREKASDAEFAPLSVTKNGVVPRLETAAKTQDGDNRKKVCVGDFVINSRSDRKGSAGLSPTDGTVSLICIVLEPKGVKGGFVHHLLRSAPFQEEFYRYGKGIVADLWSTSFSEMKNIVLALPPNDEQKHIATFLDHEIARIDALVEEQQHLIELLKEKRQAVISHAVTKGLDPDVPMKGSGVEWLGEVPEHWDVVPTGYRYEIQLGRMLNETRSSGENLKPYLRVFDVQWGAINTQGLPLMDFPPSAQKTYRLEPGDLMVNEGGSYVGRSAIWRGELNECYYQKALHRLRPRLHVSDTADFFLYVMEMATLKGVFVANANQTTIDHLTAEQLRRHKFAFPPLAEQKEIARYLEESTTKLERLTEEAQGLITLLQERRSALISAAVTGKIDIRGWEANQQPEQSEMLMVAEERATYG</sequence>
<accession>A0ABS9BBG0</accession>
<proteinExistence type="inferred from homology"/>
<keyword evidence="6" id="KW-1185">Reference proteome</keyword>
<dbReference type="InterPro" id="IPR051212">
    <property type="entry name" value="Type-I_RE_S_subunit"/>
</dbReference>
<keyword evidence="2" id="KW-0680">Restriction system</keyword>
<dbReference type="GO" id="GO:0004519">
    <property type="term" value="F:endonuclease activity"/>
    <property type="evidence" value="ECO:0007669"/>
    <property type="project" value="UniProtKB-KW"/>
</dbReference>
<dbReference type="InterPro" id="IPR044946">
    <property type="entry name" value="Restrct_endonuc_typeI_TRD_sf"/>
</dbReference>
<keyword evidence="5" id="KW-0255">Endonuclease</keyword>
<comment type="caution">
    <text evidence="5">The sequence shown here is derived from an EMBL/GenBank/DDBJ whole genome shotgun (WGS) entry which is preliminary data.</text>
</comment>
<dbReference type="PANTHER" id="PTHR43140:SF1">
    <property type="entry name" value="TYPE I RESTRICTION ENZYME ECOKI SPECIFICITY SUBUNIT"/>
    <property type="match status" value="1"/>
</dbReference>
<evidence type="ECO:0000256" key="2">
    <source>
        <dbReference type="ARBA" id="ARBA00022747"/>
    </source>
</evidence>
<dbReference type="Proteomes" id="UP001320154">
    <property type="component" value="Unassembled WGS sequence"/>
</dbReference>
<evidence type="ECO:0000313" key="6">
    <source>
        <dbReference type="Proteomes" id="UP001320154"/>
    </source>
</evidence>
<dbReference type="Gene3D" id="1.10.287.1120">
    <property type="entry name" value="Bipartite methylase S protein"/>
    <property type="match status" value="1"/>
</dbReference>